<dbReference type="RefSeq" id="WP_024979041.1">
    <property type="nucleotide sequence ID" value="NZ_CATZAT010000014.1"/>
</dbReference>
<protein>
    <submittedName>
        <fullName evidence="1">Uncharacterized protein</fullName>
    </submittedName>
</protein>
<name>A0ABC8QHK0_9RALS</name>
<organism evidence="1 2">
    <name type="scientific">Ralstonia holmesii</name>
    <dbReference type="NCBI Taxonomy" id="3058602"/>
    <lineage>
        <taxon>Bacteria</taxon>
        <taxon>Pseudomonadati</taxon>
        <taxon>Pseudomonadota</taxon>
        <taxon>Betaproteobacteria</taxon>
        <taxon>Burkholderiales</taxon>
        <taxon>Burkholderiaceae</taxon>
        <taxon>Ralstonia</taxon>
    </lineage>
</organism>
<gene>
    <name evidence="1" type="ORF">LMG18096_04437</name>
</gene>
<dbReference type="EMBL" id="CATZAT010000014">
    <property type="protein sequence ID" value="CAJ0804352.1"/>
    <property type="molecule type" value="Genomic_DNA"/>
</dbReference>
<keyword evidence="2" id="KW-1185">Reference proteome</keyword>
<evidence type="ECO:0000313" key="2">
    <source>
        <dbReference type="Proteomes" id="UP001189663"/>
    </source>
</evidence>
<sequence length="122" mass="13140">MLTTSDLAEIIGSQITEVKISPGSVALVFGGTGRAGGWILIQCGFSTVDEKEEICGDAESPESSAYLQRCVKRTIADANFDERRVLTLTFEAGSMLKIIPKRDGFESYVLHTSQGIVPIIAD</sequence>
<evidence type="ECO:0000313" key="1">
    <source>
        <dbReference type="EMBL" id="CAJ0804352.1"/>
    </source>
</evidence>
<dbReference type="AlphaFoldDB" id="A0ABC8QHK0"/>
<accession>A0ABC8QHK0</accession>
<proteinExistence type="predicted"/>
<reference evidence="1 2" key="1">
    <citation type="submission" date="2023-07" db="EMBL/GenBank/DDBJ databases">
        <authorList>
            <person name="Peeters C."/>
        </authorList>
    </citation>
    <scope>NUCLEOTIDE SEQUENCE [LARGE SCALE GENOMIC DNA]</scope>
    <source>
        <strain evidence="1 2">LMG 18096</strain>
    </source>
</reference>
<comment type="caution">
    <text evidence="1">The sequence shown here is derived from an EMBL/GenBank/DDBJ whole genome shotgun (WGS) entry which is preliminary data.</text>
</comment>
<dbReference type="Proteomes" id="UP001189663">
    <property type="component" value="Unassembled WGS sequence"/>
</dbReference>